<evidence type="ECO:0000313" key="2">
    <source>
        <dbReference type="Proteomes" id="UP000805193"/>
    </source>
</evidence>
<reference evidence="1 2" key="1">
    <citation type="journal article" date="2020" name="Cell">
        <title>Large-Scale Comparative Analyses of Tick Genomes Elucidate Their Genetic Diversity and Vector Capacities.</title>
        <authorList>
            <consortium name="Tick Genome and Microbiome Consortium (TIGMIC)"/>
            <person name="Jia N."/>
            <person name="Wang J."/>
            <person name="Shi W."/>
            <person name="Du L."/>
            <person name="Sun Y."/>
            <person name="Zhan W."/>
            <person name="Jiang J.F."/>
            <person name="Wang Q."/>
            <person name="Zhang B."/>
            <person name="Ji P."/>
            <person name="Bell-Sakyi L."/>
            <person name="Cui X.M."/>
            <person name="Yuan T.T."/>
            <person name="Jiang B.G."/>
            <person name="Yang W.F."/>
            <person name="Lam T.T."/>
            <person name="Chang Q.C."/>
            <person name="Ding S.J."/>
            <person name="Wang X.J."/>
            <person name="Zhu J.G."/>
            <person name="Ruan X.D."/>
            <person name="Zhao L."/>
            <person name="Wei J.T."/>
            <person name="Ye R.Z."/>
            <person name="Que T.C."/>
            <person name="Du C.H."/>
            <person name="Zhou Y.H."/>
            <person name="Cheng J.X."/>
            <person name="Dai P.F."/>
            <person name="Guo W.B."/>
            <person name="Han X.H."/>
            <person name="Huang E.J."/>
            <person name="Li L.F."/>
            <person name="Wei W."/>
            <person name="Gao Y.C."/>
            <person name="Liu J.Z."/>
            <person name="Shao H.Z."/>
            <person name="Wang X."/>
            <person name="Wang C.C."/>
            <person name="Yang T.C."/>
            <person name="Huo Q.B."/>
            <person name="Li W."/>
            <person name="Chen H.Y."/>
            <person name="Chen S.E."/>
            <person name="Zhou L.G."/>
            <person name="Ni X.B."/>
            <person name="Tian J.H."/>
            <person name="Sheng Y."/>
            <person name="Liu T."/>
            <person name="Pan Y.S."/>
            <person name="Xia L.Y."/>
            <person name="Li J."/>
            <person name="Zhao F."/>
            <person name="Cao W.C."/>
        </authorList>
    </citation>
    <scope>NUCLEOTIDE SEQUENCE [LARGE SCALE GENOMIC DNA]</scope>
    <source>
        <strain evidence="1">Iper-2018</strain>
    </source>
</reference>
<accession>A0AC60QFR6</accession>
<keyword evidence="2" id="KW-1185">Reference proteome</keyword>
<proteinExistence type="predicted"/>
<name>A0AC60QFR6_IXOPE</name>
<organism evidence="1 2">
    <name type="scientific">Ixodes persulcatus</name>
    <name type="common">Taiga tick</name>
    <dbReference type="NCBI Taxonomy" id="34615"/>
    <lineage>
        <taxon>Eukaryota</taxon>
        <taxon>Metazoa</taxon>
        <taxon>Ecdysozoa</taxon>
        <taxon>Arthropoda</taxon>
        <taxon>Chelicerata</taxon>
        <taxon>Arachnida</taxon>
        <taxon>Acari</taxon>
        <taxon>Parasitiformes</taxon>
        <taxon>Ixodida</taxon>
        <taxon>Ixodoidea</taxon>
        <taxon>Ixodidae</taxon>
        <taxon>Ixodinae</taxon>
        <taxon>Ixodes</taxon>
    </lineage>
</organism>
<comment type="caution">
    <text evidence="1">The sequence shown here is derived from an EMBL/GenBank/DDBJ whole genome shotgun (WGS) entry which is preliminary data.</text>
</comment>
<sequence>MHATCNSLPGAGKGEEGEEGCGGSRNSFELGAAYTHWFRTYGGDCTSGSGGPDNRYSQRTAGGSKRIKNVFLEFAEKPANVVKTVIAMIVFLLLLVALVVALLILSGALPSARSILLCTFGAAGVVSAMMPDDGICDVIFYTHGFDRNDTFLGTGDEMAYGVFLEAARNFTQTTFGVSIRVRSARDRKTSDIVNGCQEAWNANVRHFGMLDVWELEDYDGAKDNEMITLLDFKGFHDTKRALYKGPLYIAFAASSTIDQAGTTKLMKRVLRDYNFLNLVVLKSHVSQWMNRSLLSGRGTQHQNHGFHSFTAPQRPEIQTADDMSKRKENTGVKFMIMYDDADLLANKTKLLLSNYLKPTSSGIAAFNVEYDDFSDVCARGSKPRPRPLRASEGPELQERGVAAKGFSFREEGLKDVYKEPNAVPKSRSESDGSSKGSPTKFSHFMPNSSEDDDEDARNSEDGGDASNQIDDGGGTPNQTNFCGGGDGVGEKRVEAAFAQRSACGGGVALRLRRRRAAARGPTT</sequence>
<gene>
    <name evidence="1" type="ORF">HPB47_020353</name>
</gene>
<protein>
    <submittedName>
        <fullName evidence="1">Uncharacterized protein</fullName>
    </submittedName>
</protein>
<dbReference type="EMBL" id="JABSTQ010009100">
    <property type="protein sequence ID" value="KAG0432966.1"/>
    <property type="molecule type" value="Genomic_DNA"/>
</dbReference>
<dbReference type="Proteomes" id="UP000805193">
    <property type="component" value="Unassembled WGS sequence"/>
</dbReference>
<evidence type="ECO:0000313" key="1">
    <source>
        <dbReference type="EMBL" id="KAG0432966.1"/>
    </source>
</evidence>